<accession>A0ABZ2LVN1</accession>
<dbReference type="Pfam" id="PF00069">
    <property type="entry name" value="Pkinase"/>
    <property type="match status" value="1"/>
</dbReference>
<dbReference type="Proteomes" id="UP001370348">
    <property type="component" value="Chromosome"/>
</dbReference>
<dbReference type="InterPro" id="IPR008271">
    <property type="entry name" value="Ser/Thr_kinase_AS"/>
</dbReference>
<feature type="compositionally biased region" description="Gly residues" evidence="5">
    <location>
        <begin position="1"/>
        <end position="12"/>
    </location>
</feature>
<keyword evidence="1" id="KW-0808">Transferase</keyword>
<feature type="compositionally biased region" description="Basic and acidic residues" evidence="5">
    <location>
        <begin position="551"/>
        <end position="562"/>
    </location>
</feature>
<evidence type="ECO:0000256" key="2">
    <source>
        <dbReference type="ARBA" id="ARBA00022741"/>
    </source>
</evidence>
<dbReference type="SMART" id="SM00220">
    <property type="entry name" value="S_TKc"/>
    <property type="match status" value="1"/>
</dbReference>
<dbReference type="EMBL" id="CP089984">
    <property type="protein sequence ID" value="WXB14958.1"/>
    <property type="molecule type" value="Genomic_DNA"/>
</dbReference>
<dbReference type="PANTHER" id="PTHR43289">
    <property type="entry name" value="MITOGEN-ACTIVATED PROTEIN KINASE KINASE KINASE 20-RELATED"/>
    <property type="match status" value="1"/>
</dbReference>
<dbReference type="Pfam" id="PF08308">
    <property type="entry name" value="PEGA"/>
    <property type="match status" value="1"/>
</dbReference>
<dbReference type="PROSITE" id="PS00108">
    <property type="entry name" value="PROTEIN_KINASE_ST"/>
    <property type="match status" value="1"/>
</dbReference>
<keyword evidence="6" id="KW-0472">Membrane</keyword>
<sequence>MSERSQGGGATAGGPMDARVAAPREHAPDPLIGRTINGRYRIDAVIARGGMGKVYRAEQAPLGRVCALKILSPRYDGEDDPEFRRRFFLEASTAAKLSHSNTVTIFDYGKAENEEIYYIAMEYIEGHTLSRVLRRAGPLPEDRVRHIAAQICRSLREAHGLGVVHRDLKPGNIMLTDKGDERDSVKVLDFGLVKDVTNNAEDHTQEGLFMGSPKYMAPEQILGEALSPRVDIYSMGILLYEMLTTKVPYDRGEAGIATLMAHVNEPLPSMHSVFPGLIVSPQMEAIVYRCLEKDPARRYGSMNELLAAIKGGSEEGWLETSGAYPKPRVPISTPDALATPFSERFSDRRPSVPPHRSMGALAGSIPAAPSSETEIVRTTPAKRQKLILAVLGGAVTAAALLTVVSHLLSNKPAPLAPTAQAHAPTMAPAANAGNANAAPGAAPAEGAKPIITGIVKEGAGSGAQRAVRIDSDPPGATVTEDAQELCASTPCDVILTGEDATKEHRLTVAKKGFKPSKPLVVDPQTESLEVKLVPTVGAAVVRPSSPPQPPRKADSPKGDKGDPALGPSAKPDPYKPDPY</sequence>
<keyword evidence="4" id="KW-0067">ATP-binding</keyword>
<dbReference type="PANTHER" id="PTHR43289:SF6">
    <property type="entry name" value="SERINE_THREONINE-PROTEIN KINASE NEKL-3"/>
    <property type="match status" value="1"/>
</dbReference>
<feature type="transmembrane region" description="Helical" evidence="6">
    <location>
        <begin position="386"/>
        <end position="408"/>
    </location>
</feature>
<protein>
    <submittedName>
        <fullName evidence="8">Protein kinase</fullName>
    </submittedName>
</protein>
<evidence type="ECO:0000256" key="1">
    <source>
        <dbReference type="ARBA" id="ARBA00022679"/>
    </source>
</evidence>
<keyword evidence="6" id="KW-0812">Transmembrane</keyword>
<evidence type="ECO:0000259" key="7">
    <source>
        <dbReference type="PROSITE" id="PS50011"/>
    </source>
</evidence>
<dbReference type="GO" id="GO:0016301">
    <property type="term" value="F:kinase activity"/>
    <property type="evidence" value="ECO:0007669"/>
    <property type="project" value="UniProtKB-KW"/>
</dbReference>
<dbReference type="CDD" id="cd14014">
    <property type="entry name" value="STKc_PknB_like"/>
    <property type="match status" value="1"/>
</dbReference>
<dbReference type="InterPro" id="IPR013229">
    <property type="entry name" value="PEGA"/>
</dbReference>
<evidence type="ECO:0000256" key="4">
    <source>
        <dbReference type="ARBA" id="ARBA00022840"/>
    </source>
</evidence>
<evidence type="ECO:0000313" key="9">
    <source>
        <dbReference type="Proteomes" id="UP001370348"/>
    </source>
</evidence>
<keyword evidence="9" id="KW-1185">Reference proteome</keyword>
<feature type="domain" description="Protein kinase" evidence="7">
    <location>
        <begin position="40"/>
        <end position="318"/>
    </location>
</feature>
<reference evidence="8 9" key="1">
    <citation type="submission" date="2021-12" db="EMBL/GenBank/DDBJ databases">
        <title>Discovery of the Pendulisporaceae a myxobacterial family with distinct sporulation behavior and unique specialized metabolism.</title>
        <authorList>
            <person name="Garcia R."/>
            <person name="Popoff A."/>
            <person name="Bader C.D."/>
            <person name="Loehr J."/>
            <person name="Walesch S."/>
            <person name="Walt C."/>
            <person name="Boldt J."/>
            <person name="Bunk B."/>
            <person name="Haeckl F.J.F.P.J."/>
            <person name="Gunesch A.P."/>
            <person name="Birkelbach J."/>
            <person name="Nuebel U."/>
            <person name="Pietschmann T."/>
            <person name="Bach T."/>
            <person name="Mueller R."/>
        </authorList>
    </citation>
    <scope>NUCLEOTIDE SEQUENCE [LARGE SCALE GENOMIC DNA]</scope>
    <source>
        <strain evidence="8 9">MSr11954</strain>
    </source>
</reference>
<proteinExistence type="predicted"/>
<keyword evidence="2" id="KW-0547">Nucleotide-binding</keyword>
<gene>
    <name evidence="8" type="ORF">LZC94_44955</name>
</gene>
<dbReference type="RefSeq" id="WP_394824581.1">
    <property type="nucleotide sequence ID" value="NZ_CP089984.1"/>
</dbReference>
<name>A0ABZ2LVN1_9BACT</name>
<keyword evidence="6" id="KW-1133">Transmembrane helix</keyword>
<dbReference type="PROSITE" id="PS50011">
    <property type="entry name" value="PROTEIN_KINASE_DOM"/>
    <property type="match status" value="1"/>
</dbReference>
<dbReference type="Gene3D" id="3.30.200.20">
    <property type="entry name" value="Phosphorylase Kinase, domain 1"/>
    <property type="match status" value="1"/>
</dbReference>
<keyword evidence="3 8" id="KW-0418">Kinase</keyword>
<dbReference type="Gene3D" id="1.10.510.10">
    <property type="entry name" value="Transferase(Phosphotransferase) domain 1"/>
    <property type="match status" value="1"/>
</dbReference>
<dbReference type="InterPro" id="IPR011009">
    <property type="entry name" value="Kinase-like_dom_sf"/>
</dbReference>
<dbReference type="SUPFAM" id="SSF56112">
    <property type="entry name" value="Protein kinase-like (PK-like)"/>
    <property type="match status" value="1"/>
</dbReference>
<organism evidence="8 9">
    <name type="scientific">Pendulispora albinea</name>
    <dbReference type="NCBI Taxonomy" id="2741071"/>
    <lineage>
        <taxon>Bacteria</taxon>
        <taxon>Pseudomonadati</taxon>
        <taxon>Myxococcota</taxon>
        <taxon>Myxococcia</taxon>
        <taxon>Myxococcales</taxon>
        <taxon>Sorangiineae</taxon>
        <taxon>Pendulisporaceae</taxon>
        <taxon>Pendulispora</taxon>
    </lineage>
</organism>
<dbReference type="InterPro" id="IPR000719">
    <property type="entry name" value="Prot_kinase_dom"/>
</dbReference>
<evidence type="ECO:0000256" key="3">
    <source>
        <dbReference type="ARBA" id="ARBA00022777"/>
    </source>
</evidence>
<feature type="region of interest" description="Disordered" evidence="5">
    <location>
        <begin position="539"/>
        <end position="579"/>
    </location>
</feature>
<feature type="region of interest" description="Disordered" evidence="5">
    <location>
        <begin position="1"/>
        <end position="30"/>
    </location>
</feature>
<evidence type="ECO:0000256" key="6">
    <source>
        <dbReference type="SAM" id="Phobius"/>
    </source>
</evidence>
<evidence type="ECO:0000313" key="8">
    <source>
        <dbReference type="EMBL" id="WXB14958.1"/>
    </source>
</evidence>
<evidence type="ECO:0000256" key="5">
    <source>
        <dbReference type="SAM" id="MobiDB-lite"/>
    </source>
</evidence>